<evidence type="ECO:0000313" key="1">
    <source>
        <dbReference type="EMBL" id="MBP1851184.1"/>
    </source>
</evidence>
<dbReference type="Proteomes" id="UP000759443">
    <property type="component" value="Unassembled WGS sequence"/>
</dbReference>
<dbReference type="EMBL" id="JAGGJU010000006">
    <property type="protein sequence ID" value="MBP1851184.1"/>
    <property type="molecule type" value="Genomic_DNA"/>
</dbReference>
<keyword evidence="2" id="KW-1185">Reference proteome</keyword>
<dbReference type="RefSeq" id="WP_209945630.1">
    <property type="nucleotide sequence ID" value="NZ_JAGGJU010000006.1"/>
</dbReference>
<name>A0ABS4DZR3_9HYPH</name>
<sequence length="67" mass="7288">MALVSFKNTHNQEIFVNPAQVIYVTHFEEGVSIIAFAVPTTGGKPLSIYVRGSADQVRAKLDGVKKV</sequence>
<gene>
    <name evidence="1" type="ORF">J2Z17_002627</name>
</gene>
<organism evidence="1 2">
    <name type="scientific">Rhizobium halophytocola</name>
    <dbReference type="NCBI Taxonomy" id="735519"/>
    <lineage>
        <taxon>Bacteria</taxon>
        <taxon>Pseudomonadati</taxon>
        <taxon>Pseudomonadota</taxon>
        <taxon>Alphaproteobacteria</taxon>
        <taxon>Hyphomicrobiales</taxon>
        <taxon>Rhizobiaceae</taxon>
        <taxon>Rhizobium/Agrobacterium group</taxon>
        <taxon>Rhizobium</taxon>
    </lineage>
</organism>
<comment type="caution">
    <text evidence="1">The sequence shown here is derived from an EMBL/GenBank/DDBJ whole genome shotgun (WGS) entry which is preliminary data.</text>
</comment>
<reference evidence="1 2" key="1">
    <citation type="submission" date="2021-03" db="EMBL/GenBank/DDBJ databases">
        <title>Genomic Encyclopedia of Type Strains, Phase IV (KMG-IV): sequencing the most valuable type-strain genomes for metagenomic binning, comparative biology and taxonomic classification.</title>
        <authorList>
            <person name="Goeker M."/>
        </authorList>
    </citation>
    <scope>NUCLEOTIDE SEQUENCE [LARGE SCALE GENOMIC DNA]</scope>
    <source>
        <strain evidence="1 2">DSM 21600</strain>
    </source>
</reference>
<proteinExistence type="predicted"/>
<protein>
    <submittedName>
        <fullName evidence="1">Uncharacterized protein</fullName>
    </submittedName>
</protein>
<evidence type="ECO:0000313" key="2">
    <source>
        <dbReference type="Proteomes" id="UP000759443"/>
    </source>
</evidence>
<accession>A0ABS4DZR3</accession>